<keyword evidence="13" id="KW-1185">Reference proteome</keyword>
<dbReference type="STRING" id="1915074.SPHI_19690"/>
<dbReference type="InterPro" id="IPR006231">
    <property type="entry name" value="MQO"/>
</dbReference>
<keyword evidence="9 12" id="KW-0560">Oxidoreductase</keyword>
<dbReference type="Pfam" id="PF06039">
    <property type="entry name" value="Mqo"/>
    <property type="match status" value="1"/>
</dbReference>
<protein>
    <recommendedName>
        <fullName evidence="5">malate dehydrogenase (quinone)</fullName>
        <ecNumber evidence="5">1.1.5.4</ecNumber>
    </recommendedName>
    <alternativeName>
        <fullName evidence="11">MQO</fullName>
    </alternativeName>
    <alternativeName>
        <fullName evidence="10">Malate dehydrogenase [quinone]</fullName>
    </alternativeName>
</protein>
<evidence type="ECO:0000256" key="7">
    <source>
        <dbReference type="ARBA" id="ARBA00022630"/>
    </source>
</evidence>
<gene>
    <name evidence="12" type="primary">mqo_1</name>
    <name evidence="12" type="ORF">SPHI_19690</name>
</gene>
<name>A0A1V2ETE6_9SPHN</name>
<dbReference type="UniPathway" id="UPA00223">
    <property type="reaction ID" value="UER01008"/>
</dbReference>
<evidence type="ECO:0000256" key="10">
    <source>
        <dbReference type="ARBA" id="ARBA00030660"/>
    </source>
</evidence>
<keyword evidence="8" id="KW-0274">FAD</keyword>
<evidence type="ECO:0000256" key="5">
    <source>
        <dbReference type="ARBA" id="ARBA00013026"/>
    </source>
</evidence>
<sequence>MLGLLKQVFPQRLATPAWQAKLREMVPTYGVALNDNPELLAHEWQATGETLRLAAPPPAVHVATQPRAAATRVTADRHPDLAL</sequence>
<organism evidence="12 13">
    <name type="scientific">Sphingomonas jeddahensis</name>
    <dbReference type="NCBI Taxonomy" id="1915074"/>
    <lineage>
        <taxon>Bacteria</taxon>
        <taxon>Pseudomonadati</taxon>
        <taxon>Pseudomonadota</taxon>
        <taxon>Alphaproteobacteria</taxon>
        <taxon>Sphingomonadales</taxon>
        <taxon>Sphingomonadaceae</taxon>
        <taxon>Sphingomonas</taxon>
    </lineage>
</organism>
<keyword evidence="7" id="KW-0285">Flavoprotein</keyword>
<evidence type="ECO:0000256" key="1">
    <source>
        <dbReference type="ARBA" id="ARBA00001139"/>
    </source>
</evidence>
<evidence type="ECO:0000313" key="13">
    <source>
        <dbReference type="Proteomes" id="UP000188729"/>
    </source>
</evidence>
<evidence type="ECO:0000256" key="9">
    <source>
        <dbReference type="ARBA" id="ARBA00023002"/>
    </source>
</evidence>
<reference evidence="12 13" key="1">
    <citation type="submission" date="2016-11" db="EMBL/GenBank/DDBJ databases">
        <title>Genome sequence of Sphingomonas jeddahensis G39.</title>
        <authorList>
            <person name="Poehlein A."/>
            <person name="Wuebbeler J.H."/>
            <person name="Steinbuechel A."/>
            <person name="Daniel R."/>
        </authorList>
    </citation>
    <scope>NUCLEOTIDE SEQUENCE [LARGE SCALE GENOMIC DNA]</scope>
    <source>
        <strain evidence="12 13">G39</strain>
    </source>
</reference>
<keyword evidence="6" id="KW-0816">Tricarboxylic acid cycle</keyword>
<evidence type="ECO:0000313" key="12">
    <source>
        <dbReference type="EMBL" id="ONF95767.1"/>
    </source>
</evidence>
<evidence type="ECO:0000256" key="4">
    <source>
        <dbReference type="ARBA" id="ARBA00006389"/>
    </source>
</evidence>
<dbReference type="EC" id="1.1.5.4" evidence="5"/>
<dbReference type="GO" id="GO:0008924">
    <property type="term" value="F:L-malate dehydrogenase (quinone) activity"/>
    <property type="evidence" value="ECO:0007669"/>
    <property type="project" value="UniProtKB-EC"/>
</dbReference>
<dbReference type="GO" id="GO:0006099">
    <property type="term" value="P:tricarboxylic acid cycle"/>
    <property type="evidence" value="ECO:0007669"/>
    <property type="project" value="UniProtKB-UniPathway"/>
</dbReference>
<evidence type="ECO:0000256" key="11">
    <source>
        <dbReference type="ARBA" id="ARBA00031550"/>
    </source>
</evidence>
<evidence type="ECO:0000256" key="3">
    <source>
        <dbReference type="ARBA" id="ARBA00005012"/>
    </source>
</evidence>
<dbReference type="Proteomes" id="UP000188729">
    <property type="component" value="Unassembled WGS sequence"/>
</dbReference>
<dbReference type="AlphaFoldDB" id="A0A1V2ETE6"/>
<proteinExistence type="inferred from homology"/>
<comment type="pathway">
    <text evidence="3">Carbohydrate metabolism; tricarboxylic acid cycle; oxaloacetate from (S)-malate (quinone route): step 1/1.</text>
</comment>
<comment type="cofactor">
    <cofactor evidence="2">
        <name>FAD</name>
        <dbReference type="ChEBI" id="CHEBI:57692"/>
    </cofactor>
</comment>
<dbReference type="EMBL" id="MPSB01000008">
    <property type="protein sequence ID" value="ONF95767.1"/>
    <property type="molecule type" value="Genomic_DNA"/>
</dbReference>
<comment type="caution">
    <text evidence="12">The sequence shown here is derived from an EMBL/GenBank/DDBJ whole genome shotgun (WGS) entry which is preliminary data.</text>
</comment>
<accession>A0A1V2ETE6</accession>
<comment type="similarity">
    <text evidence="4">Belongs to the MQO family.</text>
</comment>
<evidence type="ECO:0000256" key="6">
    <source>
        <dbReference type="ARBA" id="ARBA00022532"/>
    </source>
</evidence>
<evidence type="ECO:0000256" key="2">
    <source>
        <dbReference type="ARBA" id="ARBA00001974"/>
    </source>
</evidence>
<evidence type="ECO:0000256" key="8">
    <source>
        <dbReference type="ARBA" id="ARBA00022827"/>
    </source>
</evidence>
<comment type="catalytic activity">
    <reaction evidence="1">
        <text>(S)-malate + a quinone = a quinol + oxaloacetate</text>
        <dbReference type="Rhea" id="RHEA:46012"/>
        <dbReference type="ChEBI" id="CHEBI:15589"/>
        <dbReference type="ChEBI" id="CHEBI:16452"/>
        <dbReference type="ChEBI" id="CHEBI:24646"/>
        <dbReference type="ChEBI" id="CHEBI:132124"/>
        <dbReference type="EC" id="1.1.5.4"/>
    </reaction>
</comment>